<evidence type="ECO:0000313" key="8">
    <source>
        <dbReference type="EMBL" id="KAI5440136.1"/>
    </source>
</evidence>
<reference evidence="8 9" key="1">
    <citation type="journal article" date="2022" name="Nat. Genet.">
        <title>Improved pea reference genome and pan-genome highlight genomic features and evolutionary characteristics.</title>
        <authorList>
            <person name="Yang T."/>
            <person name="Liu R."/>
            <person name="Luo Y."/>
            <person name="Hu S."/>
            <person name="Wang D."/>
            <person name="Wang C."/>
            <person name="Pandey M.K."/>
            <person name="Ge S."/>
            <person name="Xu Q."/>
            <person name="Li N."/>
            <person name="Li G."/>
            <person name="Huang Y."/>
            <person name="Saxena R.K."/>
            <person name="Ji Y."/>
            <person name="Li M."/>
            <person name="Yan X."/>
            <person name="He Y."/>
            <person name="Liu Y."/>
            <person name="Wang X."/>
            <person name="Xiang C."/>
            <person name="Varshney R.K."/>
            <person name="Ding H."/>
            <person name="Gao S."/>
            <person name="Zong X."/>
        </authorList>
    </citation>
    <scope>NUCLEOTIDE SEQUENCE [LARGE SCALE GENOMIC DNA]</scope>
    <source>
        <strain evidence="8 9">cv. Zhongwan 6</strain>
    </source>
</reference>
<dbReference type="Gramene" id="Psat2g186640.1">
    <property type="protein sequence ID" value="Psat2g186640.1.cds"/>
    <property type="gene ID" value="Psat2g186640"/>
</dbReference>
<evidence type="ECO:0000313" key="9">
    <source>
        <dbReference type="Proteomes" id="UP001058974"/>
    </source>
</evidence>
<dbReference type="FunFam" id="3.10.50.40:FF:000006">
    <property type="entry name" value="Peptidyl-prolyl cis-trans isomerase"/>
    <property type="match status" value="1"/>
</dbReference>
<sequence>MGFWGIEVKPGKPVPYHADNVQGKLHVTQATIGNGSSTEKSILQCSSGHKSAVFLCTLLPNKVESCPLNLKFDDEDLVAFSVIGSRSIHLSGYFVADDGDDLRDDYEYDSMGEDVATDSEESSEYDSENGYDEHFFDDSDMDTYTASPVPNSGVVIEEIHDDNEPEKEADPAKQSKKKEQPALLKEKPIKKESQPDINRGDNNLLVLESEDEDGFPISTSKQAKSESQKTEPGAKEQTLKKTGKSNNKVKDVELSAGLKRKGESADEDEQLQDGKKKKKKKSKDHGKEEVAHVPETNVTVLDEKHSEGEEIKTTSDQNDVSHAKDGHDGKLSNDEVLVEKKNKKKKKKKNKETEGVATGNEIATTVENQKLSTSEEKGKGQTEAKPSNVRTYANGLVIEDISMGKPDGKRAELGKKVSVKYIGKLKKDGKIFDSCVGKAPFKFRLGVGQVIKGWDVGIIGMRVGDKRRITIPPSMGYGDKRVGAIPQNSWLVFDVELIGVGN</sequence>
<dbReference type="InterPro" id="IPR023566">
    <property type="entry name" value="PPIase_Fpr3/Fpr4-like"/>
</dbReference>
<dbReference type="PANTHER" id="PTHR43811">
    <property type="entry name" value="FKBP-TYPE PEPTIDYL-PROLYL CIS-TRANS ISOMERASE FKPA"/>
    <property type="match status" value="1"/>
</dbReference>
<evidence type="ECO:0000256" key="4">
    <source>
        <dbReference type="ARBA" id="ARBA00023235"/>
    </source>
</evidence>
<accession>A0A9D5BDN4</accession>
<dbReference type="InterPro" id="IPR041232">
    <property type="entry name" value="NPL"/>
</dbReference>
<protein>
    <recommendedName>
        <fullName evidence="2 5">peptidylprolyl isomerase</fullName>
        <ecNumber evidence="2 5">5.2.1.8</ecNumber>
    </recommendedName>
</protein>
<dbReference type="OrthoDB" id="1902587at2759"/>
<dbReference type="Proteomes" id="UP001058974">
    <property type="component" value="Chromosome 2"/>
</dbReference>
<dbReference type="EMBL" id="JAMSHJ010000002">
    <property type="protein sequence ID" value="KAI5440136.1"/>
    <property type="molecule type" value="Genomic_DNA"/>
</dbReference>
<evidence type="ECO:0000256" key="3">
    <source>
        <dbReference type="ARBA" id="ARBA00023110"/>
    </source>
</evidence>
<feature type="compositionally biased region" description="Basic and acidic residues" evidence="6">
    <location>
        <begin position="301"/>
        <end position="340"/>
    </location>
</feature>
<feature type="region of interest" description="Disordered" evidence="6">
    <location>
        <begin position="113"/>
        <end position="388"/>
    </location>
</feature>
<feature type="compositionally biased region" description="Basic and acidic residues" evidence="6">
    <location>
        <begin position="373"/>
        <end position="382"/>
    </location>
</feature>
<name>A0A9D5BDN4_PEA</name>
<feature type="compositionally biased region" description="Basic residues" evidence="6">
    <location>
        <begin position="275"/>
        <end position="284"/>
    </location>
</feature>
<dbReference type="Gramene" id="Psat02G0547200-T1">
    <property type="protein sequence ID" value="KAI5440136.1"/>
    <property type="gene ID" value="KIW84_025472"/>
</dbReference>
<feature type="compositionally biased region" description="Basic residues" evidence="6">
    <location>
        <begin position="341"/>
        <end position="350"/>
    </location>
</feature>
<keyword evidence="3 5" id="KW-0697">Rotamase</keyword>
<dbReference type="PROSITE" id="PS50059">
    <property type="entry name" value="FKBP_PPIASE"/>
    <property type="match status" value="1"/>
</dbReference>
<comment type="caution">
    <text evidence="8">The sequence shown here is derived from an EMBL/GenBank/DDBJ whole genome shotgun (WGS) entry which is preliminary data.</text>
</comment>
<feature type="compositionally biased region" description="Polar residues" evidence="6">
    <location>
        <begin position="361"/>
        <end position="372"/>
    </location>
</feature>
<evidence type="ECO:0000256" key="2">
    <source>
        <dbReference type="ARBA" id="ARBA00013194"/>
    </source>
</evidence>
<proteinExistence type="predicted"/>
<dbReference type="InterPro" id="IPR046357">
    <property type="entry name" value="PPIase_dom_sf"/>
</dbReference>
<dbReference type="GO" id="GO:0003755">
    <property type="term" value="F:peptidyl-prolyl cis-trans isomerase activity"/>
    <property type="evidence" value="ECO:0007669"/>
    <property type="project" value="UniProtKB-KW"/>
</dbReference>
<dbReference type="SUPFAM" id="SSF54534">
    <property type="entry name" value="FKBP-like"/>
    <property type="match status" value="1"/>
</dbReference>
<evidence type="ECO:0000256" key="1">
    <source>
        <dbReference type="ARBA" id="ARBA00000971"/>
    </source>
</evidence>
<feature type="compositionally biased region" description="Basic and acidic residues" evidence="6">
    <location>
        <begin position="166"/>
        <end position="194"/>
    </location>
</feature>
<keyword evidence="4 5" id="KW-0413">Isomerase</keyword>
<evidence type="ECO:0000256" key="6">
    <source>
        <dbReference type="SAM" id="MobiDB-lite"/>
    </source>
</evidence>
<dbReference type="InterPro" id="IPR001179">
    <property type="entry name" value="PPIase_FKBP_dom"/>
</dbReference>
<dbReference type="AlphaFoldDB" id="A0A9D5BDN4"/>
<dbReference type="Gene3D" id="3.10.50.40">
    <property type="match status" value="1"/>
</dbReference>
<comment type="catalytic activity">
    <reaction evidence="1 5">
        <text>[protein]-peptidylproline (omega=180) = [protein]-peptidylproline (omega=0)</text>
        <dbReference type="Rhea" id="RHEA:16237"/>
        <dbReference type="Rhea" id="RHEA-COMP:10747"/>
        <dbReference type="Rhea" id="RHEA-COMP:10748"/>
        <dbReference type="ChEBI" id="CHEBI:83833"/>
        <dbReference type="ChEBI" id="CHEBI:83834"/>
        <dbReference type="EC" id="5.2.1.8"/>
    </reaction>
</comment>
<dbReference type="EC" id="5.2.1.8" evidence="2 5"/>
<gene>
    <name evidence="8" type="ORF">KIW84_025472</name>
</gene>
<feature type="compositionally biased region" description="Acidic residues" evidence="6">
    <location>
        <begin position="113"/>
        <end position="130"/>
    </location>
</feature>
<dbReference type="GO" id="GO:0005634">
    <property type="term" value="C:nucleus"/>
    <property type="evidence" value="ECO:0007669"/>
    <property type="project" value="UniProtKB-ARBA"/>
</dbReference>
<organism evidence="8 9">
    <name type="scientific">Pisum sativum</name>
    <name type="common">Garden pea</name>
    <name type="synonym">Lathyrus oleraceus</name>
    <dbReference type="NCBI Taxonomy" id="3888"/>
    <lineage>
        <taxon>Eukaryota</taxon>
        <taxon>Viridiplantae</taxon>
        <taxon>Streptophyta</taxon>
        <taxon>Embryophyta</taxon>
        <taxon>Tracheophyta</taxon>
        <taxon>Spermatophyta</taxon>
        <taxon>Magnoliopsida</taxon>
        <taxon>eudicotyledons</taxon>
        <taxon>Gunneridae</taxon>
        <taxon>Pentapetalae</taxon>
        <taxon>rosids</taxon>
        <taxon>fabids</taxon>
        <taxon>Fabales</taxon>
        <taxon>Fabaceae</taxon>
        <taxon>Papilionoideae</taxon>
        <taxon>50 kb inversion clade</taxon>
        <taxon>NPAAA clade</taxon>
        <taxon>Hologalegina</taxon>
        <taxon>IRL clade</taxon>
        <taxon>Fabeae</taxon>
        <taxon>Lathyrus</taxon>
    </lineage>
</organism>
<dbReference type="PIRSF" id="PIRSF001473">
    <property type="entry name" value="FK506-bp_FPR3"/>
    <property type="match status" value="1"/>
</dbReference>
<feature type="domain" description="PPIase FKBP-type" evidence="7">
    <location>
        <begin position="414"/>
        <end position="501"/>
    </location>
</feature>
<dbReference type="Pfam" id="PF17800">
    <property type="entry name" value="NPL"/>
    <property type="match status" value="1"/>
</dbReference>
<evidence type="ECO:0000259" key="7">
    <source>
        <dbReference type="PROSITE" id="PS50059"/>
    </source>
</evidence>
<dbReference type="Gramene" id="PSAT_LOCUS7709_t1">
    <property type="protein sequence ID" value="CAL5187460.1"/>
    <property type="gene ID" value="PSAT_LOCUS7709"/>
</dbReference>
<dbReference type="Pfam" id="PF00254">
    <property type="entry name" value="FKBP_C"/>
    <property type="match status" value="1"/>
</dbReference>
<feature type="compositionally biased region" description="Basic and acidic residues" evidence="6">
    <location>
        <begin position="223"/>
        <end position="239"/>
    </location>
</feature>
<keyword evidence="9" id="KW-1185">Reference proteome</keyword>
<evidence type="ECO:0000256" key="5">
    <source>
        <dbReference type="PROSITE-ProRule" id="PRU00277"/>
    </source>
</evidence>
<dbReference type="PANTHER" id="PTHR43811:SF19">
    <property type="entry name" value="39 KDA FK506-BINDING NUCLEAR PROTEIN"/>
    <property type="match status" value="1"/>
</dbReference>
<dbReference type="Gene3D" id="2.60.120.340">
    <property type="entry name" value="Nucleoplasmin core domain"/>
    <property type="match status" value="1"/>
</dbReference>